<keyword evidence="4 10" id="KW-0812">Transmembrane</keyword>
<dbReference type="InterPro" id="IPR033479">
    <property type="entry name" value="dCache_1"/>
</dbReference>
<evidence type="ECO:0000256" key="10">
    <source>
        <dbReference type="SAM" id="Phobius"/>
    </source>
</evidence>
<comment type="subcellular location">
    <subcellularLocation>
        <location evidence="1">Cell membrane</location>
        <topology evidence="1">Multi-pass membrane protein</topology>
    </subcellularLocation>
</comment>
<sequence>MKSIKLKLWFGYAAIVLFSVSIVSAPFLFNEIRGLERNIRKEAALNMNIEHDSVTALFEKPQAVVKTLALYCKQDVLDLKTAQDDFAELIKNDTTISAAYFCEARKVNEGGLFYYSGGWVPSGDYDQYQRSWFTDAQKASGIVVTEPYLDVPTKSLVASVVLATYDDSGAFTGVCGLDISLKTLSDAIGSLKLSESGKSFILDRNGLYLTNDYMGKIQTANFFDEYPAFAKFKGKIGSDVFFEPRVGGKYIAAQVIDEKSGWILATVGNSGEIYLHFEREILFVVLMGVASLGISLFAAFFLSSKIVTPIKSVVGAVDRIAAGNADLTKRLTVSGNDEISNLGNGFNRFMEKMQGIIGDVKSSKNELARAGEDLSSATSDTANSIGAILQSIKGMHEKIDNQKESVLQVYAAVNQIARTFDSFEGIVESESSSVSQASAAVEQMIGSISSVNESVEKMTASFSSLRADSHVGISKQKAVNDKITEIEIQSKMLHEANKTISLLASQTNLLAMNASIEAAHAGKAGSGFAVVAEEIRKLSETSSAQSKTIGMQLANIRKSISDAVAASSESNISFESVSKKLEETDALVTQIQSAMEEQNEGSRQITGALHAMNDSAEEVRTSSSEMAQGNRTIFGEMGLLQKAALEMCSSMEEMSANAQKIRETGSALSSVSAHIKFSISKIGEQVDQFRA</sequence>
<protein>
    <submittedName>
        <fullName evidence="13">Methyl-accepting chemotaxis sensory transducer with Cache sensor</fullName>
    </submittedName>
</protein>
<evidence type="ECO:0000259" key="12">
    <source>
        <dbReference type="PROSITE" id="PS50885"/>
    </source>
</evidence>
<evidence type="ECO:0000256" key="9">
    <source>
        <dbReference type="PROSITE-ProRule" id="PRU00284"/>
    </source>
</evidence>
<name>H7EIQ1_9SPIR</name>
<dbReference type="CDD" id="cd06225">
    <property type="entry name" value="HAMP"/>
    <property type="match status" value="1"/>
</dbReference>
<keyword evidence="5 10" id="KW-1133">Transmembrane helix</keyword>
<dbReference type="Gene3D" id="3.30.450.20">
    <property type="entry name" value="PAS domain"/>
    <property type="match status" value="2"/>
</dbReference>
<evidence type="ECO:0000256" key="1">
    <source>
        <dbReference type="ARBA" id="ARBA00004651"/>
    </source>
</evidence>
<feature type="domain" description="Methyl-accepting transducer" evidence="11">
    <location>
        <begin position="405"/>
        <end position="627"/>
    </location>
</feature>
<evidence type="ECO:0000256" key="5">
    <source>
        <dbReference type="ARBA" id="ARBA00022989"/>
    </source>
</evidence>
<organism evidence="13 14">
    <name type="scientific">Treponema saccharophilum DSM 2985</name>
    <dbReference type="NCBI Taxonomy" id="907348"/>
    <lineage>
        <taxon>Bacteria</taxon>
        <taxon>Pseudomonadati</taxon>
        <taxon>Spirochaetota</taxon>
        <taxon>Spirochaetia</taxon>
        <taxon>Spirochaetales</taxon>
        <taxon>Treponemataceae</taxon>
        <taxon>Treponema</taxon>
    </lineage>
</organism>
<dbReference type="STRING" id="907348.TresaDRAFT_2457"/>
<keyword evidence="6 10" id="KW-0472">Membrane</keyword>
<keyword evidence="3" id="KW-0145">Chemotaxis</keyword>
<dbReference type="GO" id="GO:0007165">
    <property type="term" value="P:signal transduction"/>
    <property type="evidence" value="ECO:0007669"/>
    <property type="project" value="UniProtKB-KW"/>
</dbReference>
<dbReference type="Pfam" id="PF02743">
    <property type="entry name" value="dCache_1"/>
    <property type="match status" value="1"/>
</dbReference>
<dbReference type="GO" id="GO:0006935">
    <property type="term" value="P:chemotaxis"/>
    <property type="evidence" value="ECO:0007669"/>
    <property type="project" value="UniProtKB-KW"/>
</dbReference>
<dbReference type="GO" id="GO:0004888">
    <property type="term" value="F:transmembrane signaling receptor activity"/>
    <property type="evidence" value="ECO:0007669"/>
    <property type="project" value="InterPro"/>
</dbReference>
<comment type="caution">
    <text evidence="13">The sequence shown here is derived from an EMBL/GenBank/DDBJ whole genome shotgun (WGS) entry which is preliminary data.</text>
</comment>
<dbReference type="SUPFAM" id="SSF103190">
    <property type="entry name" value="Sensory domain-like"/>
    <property type="match status" value="1"/>
</dbReference>
<evidence type="ECO:0000256" key="2">
    <source>
        <dbReference type="ARBA" id="ARBA00022475"/>
    </source>
</evidence>
<dbReference type="Pfam" id="PF00672">
    <property type="entry name" value="HAMP"/>
    <property type="match status" value="1"/>
</dbReference>
<dbReference type="AlphaFoldDB" id="H7EIQ1"/>
<dbReference type="InterPro" id="IPR003660">
    <property type="entry name" value="HAMP_dom"/>
</dbReference>
<dbReference type="eggNOG" id="COG0840">
    <property type="taxonomic scope" value="Bacteria"/>
</dbReference>
<keyword evidence="7 9" id="KW-0807">Transducer</keyword>
<evidence type="ECO:0000256" key="8">
    <source>
        <dbReference type="ARBA" id="ARBA00029447"/>
    </source>
</evidence>
<evidence type="ECO:0000259" key="11">
    <source>
        <dbReference type="PROSITE" id="PS50111"/>
    </source>
</evidence>
<dbReference type="SMART" id="SM00283">
    <property type="entry name" value="MA"/>
    <property type="match status" value="1"/>
</dbReference>
<accession>H7EIQ1</accession>
<comment type="similarity">
    <text evidence="8">Belongs to the methyl-accepting chemotaxis (MCP) protein family.</text>
</comment>
<dbReference type="PROSITE" id="PS50885">
    <property type="entry name" value="HAMP"/>
    <property type="match status" value="1"/>
</dbReference>
<dbReference type="CDD" id="cd12913">
    <property type="entry name" value="PDC1_MCP_like"/>
    <property type="match status" value="1"/>
</dbReference>
<evidence type="ECO:0000256" key="3">
    <source>
        <dbReference type="ARBA" id="ARBA00022500"/>
    </source>
</evidence>
<feature type="domain" description="HAMP" evidence="12">
    <location>
        <begin position="304"/>
        <end position="358"/>
    </location>
</feature>
<evidence type="ECO:0000256" key="6">
    <source>
        <dbReference type="ARBA" id="ARBA00023136"/>
    </source>
</evidence>
<feature type="transmembrane region" description="Helical" evidence="10">
    <location>
        <begin position="6"/>
        <end position="29"/>
    </location>
</feature>
<dbReference type="InterPro" id="IPR029151">
    <property type="entry name" value="Sensor-like_sf"/>
</dbReference>
<evidence type="ECO:0000256" key="7">
    <source>
        <dbReference type="ARBA" id="ARBA00023224"/>
    </source>
</evidence>
<dbReference type="RefSeq" id="WP_002702921.1">
    <property type="nucleotide sequence ID" value="NZ_AGRW01000037.1"/>
</dbReference>
<dbReference type="PATRIC" id="fig|907348.3.peg.708"/>
<evidence type="ECO:0000256" key="4">
    <source>
        <dbReference type="ARBA" id="ARBA00022692"/>
    </source>
</evidence>
<dbReference type="OrthoDB" id="9814363at2"/>
<dbReference type="Gene3D" id="1.10.287.950">
    <property type="entry name" value="Methyl-accepting chemotaxis protein"/>
    <property type="match status" value="1"/>
</dbReference>
<dbReference type="Pfam" id="PF00015">
    <property type="entry name" value="MCPsignal"/>
    <property type="match status" value="1"/>
</dbReference>
<dbReference type="SMART" id="SM00304">
    <property type="entry name" value="HAMP"/>
    <property type="match status" value="1"/>
</dbReference>
<dbReference type="PROSITE" id="PS50111">
    <property type="entry name" value="CHEMOTAXIS_TRANSDUC_2"/>
    <property type="match status" value="1"/>
</dbReference>
<dbReference type="PRINTS" id="PR00260">
    <property type="entry name" value="CHEMTRNSDUCR"/>
</dbReference>
<reference evidence="13 14" key="1">
    <citation type="submission" date="2011-09" db="EMBL/GenBank/DDBJ databases">
        <title>The draft genome of Treponema saccharophilum DSM 2985.</title>
        <authorList>
            <consortium name="US DOE Joint Genome Institute (JGI-PGF)"/>
            <person name="Lucas S."/>
            <person name="Copeland A."/>
            <person name="Lapidus A."/>
            <person name="Glavina del Rio T."/>
            <person name="Dalin E."/>
            <person name="Tice H."/>
            <person name="Bruce D."/>
            <person name="Goodwin L."/>
            <person name="Pitluck S."/>
            <person name="Peters L."/>
            <person name="Kyrpides N."/>
            <person name="Mavromatis K."/>
            <person name="Ivanova N."/>
            <person name="Markowitz V."/>
            <person name="Cheng J.-F."/>
            <person name="Hugenholtz P."/>
            <person name="Woyke T."/>
            <person name="Wu D."/>
            <person name="Gronow S."/>
            <person name="Wellnitz S."/>
            <person name="Brambilla E."/>
            <person name="Klenk H.-P."/>
            <person name="Eisen J.A."/>
        </authorList>
    </citation>
    <scope>NUCLEOTIDE SEQUENCE [LARGE SCALE GENOMIC DNA]</scope>
    <source>
        <strain evidence="13 14">DSM 2985</strain>
    </source>
</reference>
<evidence type="ECO:0000313" key="13">
    <source>
        <dbReference type="EMBL" id="EIC02579.1"/>
    </source>
</evidence>
<dbReference type="PANTHER" id="PTHR32089">
    <property type="entry name" value="METHYL-ACCEPTING CHEMOTAXIS PROTEIN MCPB"/>
    <property type="match status" value="1"/>
</dbReference>
<dbReference type="GO" id="GO:0005886">
    <property type="term" value="C:plasma membrane"/>
    <property type="evidence" value="ECO:0007669"/>
    <property type="project" value="UniProtKB-SubCell"/>
</dbReference>
<gene>
    <name evidence="13" type="ORF">TresaDRAFT_2457</name>
</gene>
<dbReference type="InterPro" id="IPR004090">
    <property type="entry name" value="Chemotax_Me-accpt_rcpt"/>
</dbReference>
<proteinExistence type="inferred from homology"/>
<dbReference type="Proteomes" id="UP000003571">
    <property type="component" value="Unassembled WGS sequence"/>
</dbReference>
<dbReference type="EMBL" id="AGRW01000037">
    <property type="protein sequence ID" value="EIC02579.1"/>
    <property type="molecule type" value="Genomic_DNA"/>
</dbReference>
<dbReference type="Gene3D" id="6.10.340.10">
    <property type="match status" value="1"/>
</dbReference>
<dbReference type="InterPro" id="IPR004089">
    <property type="entry name" value="MCPsignal_dom"/>
</dbReference>
<dbReference type="PANTHER" id="PTHR32089:SF112">
    <property type="entry name" value="LYSOZYME-LIKE PROTEIN-RELATED"/>
    <property type="match status" value="1"/>
</dbReference>
<dbReference type="SUPFAM" id="SSF58104">
    <property type="entry name" value="Methyl-accepting chemotaxis protein (MCP) signaling domain"/>
    <property type="match status" value="1"/>
</dbReference>
<evidence type="ECO:0000313" key="14">
    <source>
        <dbReference type="Proteomes" id="UP000003571"/>
    </source>
</evidence>
<keyword evidence="14" id="KW-1185">Reference proteome</keyword>
<keyword evidence="2" id="KW-1003">Cell membrane</keyword>
<feature type="transmembrane region" description="Helical" evidence="10">
    <location>
        <begin position="281"/>
        <end position="302"/>
    </location>
</feature>